<protein>
    <submittedName>
        <fullName evidence="8">Beta-glucosidase</fullName>
    </submittedName>
</protein>
<keyword evidence="3" id="KW-0119">Carbohydrate metabolism</keyword>
<dbReference type="Gene3D" id="2.60.40.10">
    <property type="entry name" value="Immunoglobulins"/>
    <property type="match status" value="1"/>
</dbReference>
<dbReference type="Pfam" id="PF00933">
    <property type="entry name" value="Glyco_hydro_3"/>
    <property type="match status" value="1"/>
</dbReference>
<dbReference type="GO" id="GO:0005975">
    <property type="term" value="P:carbohydrate metabolic process"/>
    <property type="evidence" value="ECO:0007669"/>
    <property type="project" value="InterPro"/>
</dbReference>
<dbReference type="EMBL" id="CP035913">
    <property type="protein sequence ID" value="QBE61865.1"/>
    <property type="molecule type" value="Genomic_DNA"/>
</dbReference>
<sequence length="742" mass="79814">MPVKHTILAAAVAALLACNAAAQTTPATEPWMNRALPAEQRAGLALGAMTQEEKLKLVFGYFAIDIADKGYQRPQASRPQSAGWVPGVPRLGIPDLFETDAGIGVASQRGPKPRQRTALPSGLATAATWNPELAYQGGAMIGAEARASGFNVMLAGGINLTREPRNGRNFEYAGEDPWLAATMVSAQIRGVQSNHVISTIKHLSANDQETSRMGVNVKMSDRDARRSDLLAFQLAIEQSNPGSVMCAYNRYNDFYACESDYLMNQVLKQDWQFKGFVMSDWGATHSTIPAAMAGLDQQSGWPLDKHQYFTAGLQEAVANGHVPQARLDDMVRRILWAMFDKGVVDHPVAEGGPIDAQRHEAISQADAEQGMVLLKNDAAPQGGKLLPLAPGLKRIAVIGSHADIGVLSGGGSSQVYPRGELPLPGLGPNEFPGPLVWFPSSPLKALKERHQATFTFDAGRDPDSAARAAAGADVVIVFANQWTAESLDASLDLAERQNDVIAAVARANPRTVVVLETGGPVLMPWLAQVPAVLQAWYPGTSGGPAIARVLTGEVDAAGRLPLTFPASLDQLPHPQLPGQGKGPEDRWDLTYPEGAAVGYKWYDLKDRKPLFPFGHGLSYGEVKLEGLGARLDGKTLKVTFRMTNHGQRAASQVGQVYVAAPRGRWEAPKRLANFAKASLKPGESRSFELAVDPRLLADWDSRGKTWKIAAGSYQVLLARSAGDIVARVPVKLRARTMDLHGR</sequence>
<dbReference type="PROSITE" id="PS51257">
    <property type="entry name" value="PROKAR_LIPOPROTEIN"/>
    <property type="match status" value="1"/>
</dbReference>
<keyword evidence="9" id="KW-1185">Reference proteome</keyword>
<dbReference type="KEGG" id="plue:EWM63_01685"/>
<dbReference type="InterPro" id="IPR050288">
    <property type="entry name" value="Cellulose_deg_GH3"/>
</dbReference>
<evidence type="ECO:0000256" key="3">
    <source>
        <dbReference type="ARBA" id="ARBA00023277"/>
    </source>
</evidence>
<dbReference type="InterPro" id="IPR002772">
    <property type="entry name" value="Glyco_hydro_3_C"/>
</dbReference>
<dbReference type="InterPro" id="IPR036962">
    <property type="entry name" value="Glyco_hydro_3_N_sf"/>
</dbReference>
<keyword evidence="4 5" id="KW-0326">Glycosidase</keyword>
<evidence type="ECO:0000313" key="8">
    <source>
        <dbReference type="EMBL" id="QBE61865.1"/>
    </source>
</evidence>
<evidence type="ECO:0000256" key="6">
    <source>
        <dbReference type="SAM" id="SignalP"/>
    </source>
</evidence>
<dbReference type="PANTHER" id="PTHR42715:SF10">
    <property type="entry name" value="BETA-GLUCOSIDASE"/>
    <property type="match status" value="1"/>
</dbReference>
<dbReference type="InterPro" id="IPR001764">
    <property type="entry name" value="Glyco_hydro_3_N"/>
</dbReference>
<dbReference type="SUPFAM" id="SSF51445">
    <property type="entry name" value="(Trans)glycosidases"/>
    <property type="match status" value="1"/>
</dbReference>
<dbReference type="PANTHER" id="PTHR42715">
    <property type="entry name" value="BETA-GLUCOSIDASE"/>
    <property type="match status" value="1"/>
</dbReference>
<reference evidence="8 9" key="1">
    <citation type="submission" date="2019-02" db="EMBL/GenBank/DDBJ databases">
        <title>Draft Genome Sequences of Six Type Strains of the Genus Massilia.</title>
        <authorList>
            <person name="Miess H."/>
            <person name="Frediansyhah A."/>
            <person name="Gross H."/>
        </authorList>
    </citation>
    <scope>NUCLEOTIDE SEQUENCE [LARGE SCALE GENOMIC DNA]</scope>
    <source>
        <strain evidence="8 9">DSM 17473</strain>
    </source>
</reference>
<dbReference type="OrthoDB" id="8864425at2"/>
<dbReference type="InterPro" id="IPR017853">
    <property type="entry name" value="GH"/>
</dbReference>
<dbReference type="Pfam" id="PF14310">
    <property type="entry name" value="Fn3-like"/>
    <property type="match status" value="1"/>
</dbReference>
<dbReference type="SMART" id="SM01217">
    <property type="entry name" value="Fn3_like"/>
    <property type="match status" value="1"/>
</dbReference>
<dbReference type="Gene3D" id="3.40.50.1700">
    <property type="entry name" value="Glycoside hydrolase family 3 C-terminal domain"/>
    <property type="match status" value="1"/>
</dbReference>
<feature type="chain" id="PRO_5020829186" evidence="6">
    <location>
        <begin position="23"/>
        <end position="742"/>
    </location>
</feature>
<evidence type="ECO:0000256" key="4">
    <source>
        <dbReference type="ARBA" id="ARBA00023295"/>
    </source>
</evidence>
<dbReference type="Gene3D" id="3.20.20.300">
    <property type="entry name" value="Glycoside hydrolase, family 3, N-terminal domain"/>
    <property type="match status" value="1"/>
</dbReference>
<dbReference type="SUPFAM" id="SSF52279">
    <property type="entry name" value="Beta-D-glucan exohydrolase, C-terminal domain"/>
    <property type="match status" value="1"/>
</dbReference>
<dbReference type="GO" id="GO:0004553">
    <property type="term" value="F:hydrolase activity, hydrolyzing O-glycosyl compounds"/>
    <property type="evidence" value="ECO:0007669"/>
    <property type="project" value="InterPro"/>
</dbReference>
<dbReference type="Proteomes" id="UP000290637">
    <property type="component" value="Chromosome"/>
</dbReference>
<comment type="similarity">
    <text evidence="1 5">Belongs to the glycosyl hydrolase 3 family.</text>
</comment>
<dbReference type="PROSITE" id="PS00775">
    <property type="entry name" value="GLYCOSYL_HYDROL_F3"/>
    <property type="match status" value="1"/>
</dbReference>
<keyword evidence="6" id="KW-0732">Signal</keyword>
<evidence type="ECO:0000256" key="2">
    <source>
        <dbReference type="ARBA" id="ARBA00022801"/>
    </source>
</evidence>
<dbReference type="Pfam" id="PF01915">
    <property type="entry name" value="Glyco_hydro_3_C"/>
    <property type="match status" value="1"/>
</dbReference>
<evidence type="ECO:0000256" key="5">
    <source>
        <dbReference type="RuleBase" id="RU361161"/>
    </source>
</evidence>
<dbReference type="PRINTS" id="PR00133">
    <property type="entry name" value="GLHYDRLASE3"/>
</dbReference>
<feature type="domain" description="Fibronectin type III-like" evidence="7">
    <location>
        <begin position="652"/>
        <end position="721"/>
    </location>
</feature>
<name>A0A4P6KTI0_9BURK</name>
<gene>
    <name evidence="8" type="ORF">EWM63_01685</name>
</gene>
<evidence type="ECO:0000259" key="7">
    <source>
        <dbReference type="SMART" id="SM01217"/>
    </source>
</evidence>
<evidence type="ECO:0000313" key="9">
    <source>
        <dbReference type="Proteomes" id="UP000290637"/>
    </source>
</evidence>
<dbReference type="AlphaFoldDB" id="A0A4P6KTI0"/>
<keyword evidence="2 5" id="KW-0378">Hydrolase</keyword>
<dbReference type="InterPro" id="IPR013783">
    <property type="entry name" value="Ig-like_fold"/>
</dbReference>
<evidence type="ECO:0000256" key="1">
    <source>
        <dbReference type="ARBA" id="ARBA00005336"/>
    </source>
</evidence>
<dbReference type="RefSeq" id="WP_130185002.1">
    <property type="nucleotide sequence ID" value="NZ_CP035913.1"/>
</dbReference>
<organism evidence="8 9">
    <name type="scientific">Pseudoduganella lutea</name>
    <dbReference type="NCBI Taxonomy" id="321985"/>
    <lineage>
        <taxon>Bacteria</taxon>
        <taxon>Pseudomonadati</taxon>
        <taxon>Pseudomonadota</taxon>
        <taxon>Betaproteobacteria</taxon>
        <taxon>Burkholderiales</taxon>
        <taxon>Oxalobacteraceae</taxon>
        <taxon>Telluria group</taxon>
        <taxon>Pseudoduganella</taxon>
    </lineage>
</organism>
<dbReference type="InterPro" id="IPR019800">
    <property type="entry name" value="Glyco_hydro_3_AS"/>
</dbReference>
<proteinExistence type="inferred from homology"/>
<feature type="signal peptide" evidence="6">
    <location>
        <begin position="1"/>
        <end position="22"/>
    </location>
</feature>
<accession>A0A4P6KTI0</accession>
<dbReference type="InterPro" id="IPR026891">
    <property type="entry name" value="Fn3-like"/>
</dbReference>
<dbReference type="InterPro" id="IPR036881">
    <property type="entry name" value="Glyco_hydro_3_C_sf"/>
</dbReference>